<evidence type="ECO:0000313" key="2">
    <source>
        <dbReference type="Proteomes" id="UP000760860"/>
    </source>
</evidence>
<evidence type="ECO:0000313" key="1">
    <source>
        <dbReference type="EMBL" id="KAG3226313.1"/>
    </source>
</evidence>
<gene>
    <name evidence="1" type="ORF">PC129_g3101</name>
</gene>
<dbReference type="EMBL" id="RCMV01000060">
    <property type="protein sequence ID" value="KAG3226313.1"/>
    <property type="molecule type" value="Genomic_DNA"/>
</dbReference>
<name>A0A8T1IQD4_9STRA</name>
<sequence length="235" mass="25032">MLPYTAQFIKGSLELVDMVVRGSNCIPEVPPPVWRIHQQSRCSIVHGSWKSEQRSLPIAAGGAPDVFPGGVTVHIAVNTLQWAVASLGTRPAYLPPGGEIGVEVVHDDGVDVFLNAAVGAPPEGDELPLGFVVDARGRSGVVLAASKSRDDGGAELDIAGSRFKRVRDTRRRFGGPPDCQSTSMMSQDVNSVLVLRQPSHKTRERVTPSGRVPSVGKLYSEVADGSIGEEYVEIA</sequence>
<organism evidence="1 2">
    <name type="scientific">Phytophthora cactorum</name>
    <dbReference type="NCBI Taxonomy" id="29920"/>
    <lineage>
        <taxon>Eukaryota</taxon>
        <taxon>Sar</taxon>
        <taxon>Stramenopiles</taxon>
        <taxon>Oomycota</taxon>
        <taxon>Peronosporomycetes</taxon>
        <taxon>Peronosporales</taxon>
        <taxon>Peronosporaceae</taxon>
        <taxon>Phytophthora</taxon>
    </lineage>
</organism>
<dbReference type="Proteomes" id="UP000760860">
    <property type="component" value="Unassembled WGS sequence"/>
</dbReference>
<protein>
    <submittedName>
        <fullName evidence="1">Uncharacterized protein</fullName>
    </submittedName>
</protein>
<dbReference type="AlphaFoldDB" id="A0A8T1IQD4"/>
<proteinExistence type="predicted"/>
<dbReference type="VEuPathDB" id="FungiDB:PC110_g6090"/>
<comment type="caution">
    <text evidence="1">The sequence shown here is derived from an EMBL/GenBank/DDBJ whole genome shotgun (WGS) entry which is preliminary data.</text>
</comment>
<accession>A0A8T1IQD4</accession>
<reference evidence="1" key="1">
    <citation type="submission" date="2018-05" db="EMBL/GenBank/DDBJ databases">
        <title>Effector identification in a new, highly contiguous assembly of the strawberry crown rot pathogen Phytophthora cactorum.</title>
        <authorList>
            <person name="Armitage A.D."/>
            <person name="Nellist C.F."/>
            <person name="Bates H."/>
            <person name="Vickerstaff R.J."/>
            <person name="Harrison R.J."/>
        </authorList>
    </citation>
    <scope>NUCLEOTIDE SEQUENCE</scope>
    <source>
        <strain evidence="1">P421</strain>
    </source>
</reference>